<evidence type="ECO:0000259" key="7">
    <source>
        <dbReference type="Pfam" id="PF00171"/>
    </source>
</evidence>
<comment type="similarity">
    <text evidence="5">In the C-terminal section; belongs to the aldehyde dehydrogenase family.</text>
</comment>
<keyword evidence="2 5" id="KW-0560">Oxidoreductase</keyword>
<keyword evidence="5" id="KW-0274">FAD</keyword>
<dbReference type="InterPro" id="IPR050485">
    <property type="entry name" value="Proline_metab_enzyme"/>
</dbReference>
<comment type="pathway">
    <text evidence="5">Amino-acid degradation; L-proline degradation into L-glutamate; L-glutamate from L-proline: step 1/2.</text>
</comment>
<dbReference type="Gene3D" id="3.40.309.10">
    <property type="entry name" value="Aldehyde Dehydrogenase, Chain A, domain 2"/>
    <property type="match status" value="1"/>
</dbReference>
<keyword evidence="5" id="KW-0804">Transcription</keyword>
<dbReference type="GO" id="GO:0003700">
    <property type="term" value="F:DNA-binding transcription factor activity"/>
    <property type="evidence" value="ECO:0007669"/>
    <property type="project" value="InterPro"/>
</dbReference>
<dbReference type="GO" id="GO:0009898">
    <property type="term" value="C:cytoplasmic side of plasma membrane"/>
    <property type="evidence" value="ECO:0007669"/>
    <property type="project" value="TreeGrafter"/>
</dbReference>
<dbReference type="UniPathway" id="UPA00261">
    <property type="reaction ID" value="UER00373"/>
</dbReference>
<dbReference type="InterPro" id="IPR024089">
    <property type="entry name" value="PRODH_PutA_dom_I/II"/>
</dbReference>
<keyword evidence="5" id="KW-0238">DNA-binding</keyword>
<keyword evidence="5" id="KW-0642">Proline metabolism</keyword>
<feature type="domain" description="Proline dehydrogenase" evidence="8">
    <location>
        <begin position="193"/>
        <end position="486"/>
    </location>
</feature>
<dbReference type="InterPro" id="IPR016161">
    <property type="entry name" value="Ald_DH/histidinol_DH"/>
</dbReference>
<comment type="pathway">
    <text evidence="1 5">Amino-acid degradation; L-proline degradation into L-glutamate; L-glutamate from L-proline: step 2/2.</text>
</comment>
<dbReference type="Proteomes" id="UP000196027">
    <property type="component" value="Chromosome"/>
</dbReference>
<protein>
    <recommendedName>
        <fullName evidence="5">Bifunctional protein PutA</fullName>
    </recommendedName>
    <domain>
        <recommendedName>
            <fullName evidence="5">Proline dehydrogenase</fullName>
            <ecNumber evidence="5">1.5.5.2</ecNumber>
        </recommendedName>
        <alternativeName>
            <fullName evidence="5">Proline oxidase</fullName>
        </alternativeName>
    </domain>
    <domain>
        <recommendedName>
            <fullName evidence="5">Delta-1-pyrroline-5-carboxylate dehydrogenase</fullName>
            <shortName evidence="5">P5C dehydrogenase</shortName>
            <ecNumber evidence="5">1.2.1.88</ecNumber>
        </recommendedName>
        <alternativeName>
            <fullName evidence="5">L-glutamate gamma-semialdehyde dehydrogenase</fullName>
        </alternativeName>
    </domain>
</protein>
<dbReference type="PROSITE" id="PS00070">
    <property type="entry name" value="ALDEHYDE_DEHYDR_CYS"/>
    <property type="match status" value="1"/>
</dbReference>
<evidence type="ECO:0000256" key="5">
    <source>
        <dbReference type="PIRNR" id="PIRNR000197"/>
    </source>
</evidence>
<dbReference type="EMBL" id="CP021425">
    <property type="protein sequence ID" value="ARU57092.1"/>
    <property type="molecule type" value="Genomic_DNA"/>
</dbReference>
<dbReference type="NCBIfam" id="NF008869">
    <property type="entry name" value="PRK11904.1"/>
    <property type="match status" value="1"/>
</dbReference>
<dbReference type="InterPro" id="IPR025703">
    <property type="entry name" value="Bifunct_PutA"/>
</dbReference>
<feature type="active site" evidence="6">
    <location>
        <position position="815"/>
    </location>
</feature>
<comment type="catalytic activity">
    <reaction evidence="4 5">
        <text>L-glutamate 5-semialdehyde + NAD(+) + H2O = L-glutamate + NADH + 2 H(+)</text>
        <dbReference type="Rhea" id="RHEA:30235"/>
        <dbReference type="ChEBI" id="CHEBI:15377"/>
        <dbReference type="ChEBI" id="CHEBI:15378"/>
        <dbReference type="ChEBI" id="CHEBI:29985"/>
        <dbReference type="ChEBI" id="CHEBI:57540"/>
        <dbReference type="ChEBI" id="CHEBI:57945"/>
        <dbReference type="ChEBI" id="CHEBI:58066"/>
        <dbReference type="EC" id="1.2.1.88"/>
    </reaction>
</comment>
<feature type="active site" evidence="6">
    <location>
        <position position="849"/>
    </location>
</feature>
<dbReference type="NCBIfam" id="TIGR01238">
    <property type="entry name" value="D1pyr5carbox3"/>
    <property type="match status" value="1"/>
</dbReference>
<dbReference type="GO" id="GO:0004657">
    <property type="term" value="F:proline dehydrogenase activity"/>
    <property type="evidence" value="ECO:0007669"/>
    <property type="project" value="UniProtKB-UniRule"/>
</dbReference>
<dbReference type="InterPro" id="IPR002872">
    <property type="entry name" value="Proline_DH_dom"/>
</dbReference>
<feature type="domain" description="Aldehyde dehydrogenase" evidence="7">
    <location>
        <begin position="587"/>
        <end position="1036"/>
    </location>
</feature>
<comment type="cofactor">
    <cofactor evidence="5">
        <name>FAD</name>
        <dbReference type="ChEBI" id="CHEBI:57692"/>
    </cofactor>
</comment>
<dbReference type="PIRSF" id="PIRSF000197">
    <property type="entry name" value="Bifunct_PutA"/>
    <property type="match status" value="1"/>
</dbReference>
<accession>A0A1Y0I9A1</accession>
<name>A0A1Y0I9A1_9GAMM</name>
<evidence type="ECO:0000259" key="9">
    <source>
        <dbReference type="Pfam" id="PF14850"/>
    </source>
</evidence>
<organism evidence="10 11">
    <name type="scientific">Oleiphilus messinensis</name>
    <dbReference type="NCBI Taxonomy" id="141451"/>
    <lineage>
        <taxon>Bacteria</taxon>
        <taxon>Pseudomonadati</taxon>
        <taxon>Pseudomonadota</taxon>
        <taxon>Gammaproteobacteria</taxon>
        <taxon>Oceanospirillales</taxon>
        <taxon>Oleiphilaceae</taxon>
        <taxon>Oleiphilus</taxon>
    </lineage>
</organism>
<dbReference type="SUPFAM" id="SSF53720">
    <property type="entry name" value="ALDH-like"/>
    <property type="match status" value="1"/>
</dbReference>
<dbReference type="Pfam" id="PF14850">
    <property type="entry name" value="Pro_dh-DNA_bdg"/>
    <property type="match status" value="1"/>
</dbReference>
<dbReference type="RefSeq" id="WP_157678326.1">
    <property type="nucleotide sequence ID" value="NZ_CP021425.1"/>
</dbReference>
<comment type="similarity">
    <text evidence="5">In the N-terminal section; belongs to the proline dehydrogenase family.</text>
</comment>
<dbReference type="GO" id="GO:0003842">
    <property type="term" value="F:L-glutamate gamma-semialdehyde dehydrogenase activity"/>
    <property type="evidence" value="ECO:0007669"/>
    <property type="project" value="UniProtKB-UniRule"/>
</dbReference>
<dbReference type="Gene3D" id="3.40.605.10">
    <property type="entry name" value="Aldehyde Dehydrogenase, Chain A, domain 1"/>
    <property type="match status" value="1"/>
</dbReference>
<dbReference type="Pfam" id="PF00171">
    <property type="entry name" value="Aldedh"/>
    <property type="match status" value="1"/>
</dbReference>
<proteinExistence type="inferred from homology"/>
<evidence type="ECO:0000313" key="10">
    <source>
        <dbReference type="EMBL" id="ARU57092.1"/>
    </source>
</evidence>
<dbReference type="KEGG" id="ome:OLMES_3049"/>
<dbReference type="InterPro" id="IPR016163">
    <property type="entry name" value="Ald_DH_C"/>
</dbReference>
<dbReference type="InterPro" id="IPR005933">
    <property type="entry name" value="PutA_C"/>
</dbReference>
<dbReference type="GO" id="GO:0003677">
    <property type="term" value="F:DNA binding"/>
    <property type="evidence" value="ECO:0007669"/>
    <property type="project" value="UniProtKB-KW"/>
</dbReference>
<keyword evidence="5" id="KW-0678">Repressor</keyword>
<dbReference type="FunFam" id="3.40.309.10:FF:000005">
    <property type="entry name" value="1-pyrroline-5-carboxylate dehydrogenase 1"/>
    <property type="match status" value="1"/>
</dbReference>
<dbReference type="InterPro" id="IPR015590">
    <property type="entry name" value="Aldehyde_DH_dom"/>
</dbReference>
<dbReference type="Pfam" id="PF01619">
    <property type="entry name" value="Pro_dh"/>
    <property type="match status" value="1"/>
</dbReference>
<dbReference type="PANTHER" id="PTHR42862">
    <property type="entry name" value="DELTA-1-PYRROLINE-5-CARBOXYLATE DEHYDROGENASE 1, ISOFORM A-RELATED"/>
    <property type="match status" value="1"/>
</dbReference>
<comment type="catalytic activity">
    <reaction evidence="5">
        <text>L-proline + a quinone = (S)-1-pyrroline-5-carboxylate + a quinol + H(+)</text>
        <dbReference type="Rhea" id="RHEA:23784"/>
        <dbReference type="ChEBI" id="CHEBI:15378"/>
        <dbReference type="ChEBI" id="CHEBI:17388"/>
        <dbReference type="ChEBI" id="CHEBI:24646"/>
        <dbReference type="ChEBI" id="CHEBI:60039"/>
        <dbReference type="ChEBI" id="CHEBI:132124"/>
        <dbReference type="EC" id="1.5.5.2"/>
    </reaction>
</comment>
<keyword evidence="11" id="KW-1185">Reference proteome</keyword>
<dbReference type="SUPFAM" id="SSF51730">
    <property type="entry name" value="FAD-linked oxidoreductase"/>
    <property type="match status" value="1"/>
</dbReference>
<evidence type="ECO:0000256" key="4">
    <source>
        <dbReference type="ARBA" id="ARBA00048142"/>
    </source>
</evidence>
<dbReference type="GO" id="GO:0010133">
    <property type="term" value="P:L-proline catabolic process to L-glutamate"/>
    <property type="evidence" value="ECO:0007669"/>
    <property type="project" value="UniProtKB-UniRule"/>
</dbReference>
<dbReference type="EC" id="1.5.5.2" evidence="5"/>
<evidence type="ECO:0000256" key="1">
    <source>
        <dbReference type="ARBA" id="ARBA00004786"/>
    </source>
</evidence>
<dbReference type="PANTHER" id="PTHR42862:SF1">
    <property type="entry name" value="DELTA-1-PYRROLINE-5-CARBOXYLATE DEHYDROGENASE 2, ISOFORM A-RELATED"/>
    <property type="match status" value="1"/>
</dbReference>
<evidence type="ECO:0000313" key="11">
    <source>
        <dbReference type="Proteomes" id="UP000196027"/>
    </source>
</evidence>
<evidence type="ECO:0000259" key="8">
    <source>
        <dbReference type="Pfam" id="PF01619"/>
    </source>
</evidence>
<keyword evidence="5" id="KW-0805">Transcription regulation</keyword>
<dbReference type="AlphaFoldDB" id="A0A1Y0I9A1"/>
<dbReference type="EC" id="1.2.1.88" evidence="5"/>
<dbReference type="SUPFAM" id="SSF81935">
    <property type="entry name" value="N-terminal domain of bifunctional PutA protein"/>
    <property type="match status" value="1"/>
</dbReference>
<dbReference type="InterPro" id="IPR029041">
    <property type="entry name" value="FAD-linked_oxidoreductase-like"/>
</dbReference>
<feature type="domain" description="Proline dehydrogenase PutA" evidence="9">
    <location>
        <begin position="69"/>
        <end position="181"/>
    </location>
</feature>
<dbReference type="InterPro" id="IPR024082">
    <property type="entry name" value="PRODH_PutA_dom_II"/>
</dbReference>
<dbReference type="InterPro" id="IPR016160">
    <property type="entry name" value="Ald_DH_CS_CYS"/>
</dbReference>
<evidence type="ECO:0000256" key="2">
    <source>
        <dbReference type="ARBA" id="ARBA00023002"/>
    </source>
</evidence>
<gene>
    <name evidence="10" type="ORF">OLMES_3049</name>
</gene>
<dbReference type="Gene3D" id="3.20.20.220">
    <property type="match status" value="1"/>
</dbReference>
<keyword evidence="5" id="KW-0285">Flavoprotein</keyword>
<evidence type="ECO:0000256" key="6">
    <source>
        <dbReference type="PIRSR" id="PIRSR000197-1"/>
    </source>
</evidence>
<reference evidence="10 11" key="1">
    <citation type="submission" date="2017-05" db="EMBL/GenBank/DDBJ databases">
        <title>Genomic insights into alkan degradation activity of Oleiphilus messinensis.</title>
        <authorList>
            <person name="Kozyavkin S.A."/>
            <person name="Slesarev A.I."/>
            <person name="Golyshin P.N."/>
            <person name="Korzhenkov A."/>
            <person name="Golyshina O.N."/>
            <person name="Toshchakov S.V."/>
        </authorList>
    </citation>
    <scope>NUCLEOTIDE SEQUENCE [LARGE SCALE GENOMIC DNA]</scope>
    <source>
        <strain evidence="10 11">ME102</strain>
    </source>
</reference>
<evidence type="ECO:0000256" key="3">
    <source>
        <dbReference type="ARBA" id="ARBA00023027"/>
    </source>
</evidence>
<comment type="function">
    <text evidence="5">Oxidizes proline to glutamate for use as a carbon and nitrogen source.</text>
</comment>
<keyword evidence="3 5" id="KW-0520">NAD</keyword>
<sequence length="1059" mass="117623">MPDNEYFNTIRGDFQYSTPNAVASRYPFELIDSEETINHIEKRARSIIHSASSRQEARNAIHPPVSNLFEAWISEYSLDTQEGIILMGLAECFLRIDNTDTAFLALEDALLRGQWEKHIGRSPSTFVNSSTFAFLLGSETLNSLEKISRLSSFIDGLVHKFGAPVLVSAVRKCIEKLGDHFVCADTIENAVEKSQNAIELGYSQSFDMLGEAALTFADADRYFESYLHAIDVLRETKNTSFTAIPGISIKLSALDPRYEIRHWPECHKRLYPRLRALCEKASEAEIPITLDAEESHRLEMQLLLMSQLMGDIPFKSNYEMGIAIQAYQKRAIPAIDYLIRSAEKFGRTLHIRLVKGAYWDTEIKSAQQNGLAHYPVFINKRNTDLNYLLCAKKLLAHHDLIYPQFATHNPVSIAAVLEYSQAIPEQMPTSRRFEFQKLYGMGDLFMQYLKTETPYTVRAYTPVGRYRELLPYLVRRLLENGVNSSILGAFHRGTINSQTSSSSPVTVRHPLVLAQPKKVLDNPADLYKPYRKNSPGVNLSCLATLNQAYEALNQTAHHATTFQRPGLMATSILNGEDCHGPSSHVKYSPIDSSLKLGTCGTADVEIVETALSNAHNAYEDIRSSKLSTRCNLLSVFAEALHQHREELSHLAALETGKCIFDSLNEIREAIDFCYYYGQSAANVLVTHPLPHTAGEQNKLGFRGKGVVLCISPWNFPIAIFIGQIIAALVSGNAVIAKPASNAVFLAHRIIKILQGAGLPDHWVQLVLAPGNTIFDTVIPSPQISGVAFTGSFDVAREINIALATRRDSLVPLIAETGGLNAMMVDSSALPEQVIQDTLHSAFNCAGQRCSALRILLVPQQQLKLYETTLIRAMDTLRVDSPLLTETDIGPVIDRDAFTSIQRYIRHEMSTYNVHQVELQKHSPNGHYIAPTLMMCPDLKEIHKEVFGPVLHLVPYDESKPEPTIATLNKKGFSLTFGIHSRIKSRIRSVIEQINAGNIYVNRNIVGAVVGSQPFGGFGKSGTGTKAGGPHYLLHFVNEIAESVNINASGGDPGLFNQYE</sequence>
<dbReference type="OrthoDB" id="9812625at2"/>
<dbReference type="InterPro" id="IPR016162">
    <property type="entry name" value="Ald_DH_N"/>
</dbReference>